<protein>
    <submittedName>
        <fullName evidence="1">Uncharacterized protein</fullName>
    </submittedName>
</protein>
<evidence type="ECO:0000313" key="2">
    <source>
        <dbReference type="Proteomes" id="UP001278188"/>
    </source>
</evidence>
<accession>A0ABU3WD85</accession>
<name>A0ABU3WD85_9GAMM</name>
<dbReference type="EMBL" id="JASVDY010000001">
    <property type="protein sequence ID" value="MDV2468362.1"/>
    <property type="molecule type" value="Genomic_DNA"/>
</dbReference>
<reference evidence="1 2" key="1">
    <citation type="submission" date="2023-06" db="EMBL/GenBank/DDBJ databases">
        <title>Genomic Analysis of Acinetobacter Strains Recovered from South Australian Aquatic Samples provides Insights into the Circulation of Antibiotic Resistance determinants in the Environment.</title>
        <authorList>
            <person name="Tobin L."/>
            <person name="Jarocki V.M."/>
            <person name="Kenyon J."/>
            <person name="Drigo B."/>
            <person name="Donner E."/>
            <person name="Djordjevic S.P."/>
            <person name="Hamidian M."/>
        </authorList>
    </citation>
    <scope>NUCLEOTIDE SEQUENCE [LARGE SCALE GENOMIC DNA]</scope>
    <source>
        <strain evidence="1 2">SAAc652</strain>
    </source>
</reference>
<organism evidence="1 2">
    <name type="scientific">Acinetobacter chinensis</name>
    <dbReference type="NCBI Taxonomy" id="2004650"/>
    <lineage>
        <taxon>Bacteria</taxon>
        <taxon>Pseudomonadati</taxon>
        <taxon>Pseudomonadota</taxon>
        <taxon>Gammaproteobacteria</taxon>
        <taxon>Moraxellales</taxon>
        <taxon>Moraxellaceae</taxon>
        <taxon>Acinetobacter</taxon>
    </lineage>
</organism>
<keyword evidence="2" id="KW-1185">Reference proteome</keyword>
<gene>
    <name evidence="1" type="ORF">QR674_05135</name>
</gene>
<evidence type="ECO:0000313" key="1">
    <source>
        <dbReference type="EMBL" id="MDV2468362.1"/>
    </source>
</evidence>
<proteinExistence type="predicted"/>
<comment type="caution">
    <text evidence="1">The sequence shown here is derived from an EMBL/GenBank/DDBJ whole genome shotgun (WGS) entry which is preliminary data.</text>
</comment>
<sequence length="268" mass="31219">MKLESISSVFSLLQESLDVIGSEALKALNLLGFENEQQYQEQLAQNHTKRREQTEKHIYVIQNTGAQNSLSFLFTPFIYSVLNLKTVYITSRMPLTEQVFAHYFRLEALELQHSLSLSEMNISLELVEENQFQFYAFLKALLDPYCHHIDWISSWIAHEELTQQLQQLNIRLNTIVVGEQKCGIESDQIDFAKLLWKRKNTETASICEYICKDNAPLVSQHLNISLKDAERLVDDLMYSEHLFEKFSVFGEFTETVFKQHNSTQRLNA</sequence>
<dbReference type="RefSeq" id="WP_317082350.1">
    <property type="nucleotide sequence ID" value="NZ_JASVDY010000001.1"/>
</dbReference>
<dbReference type="Proteomes" id="UP001278188">
    <property type="component" value="Unassembled WGS sequence"/>
</dbReference>